<evidence type="ECO:0000256" key="8">
    <source>
        <dbReference type="ARBA" id="ARBA00022982"/>
    </source>
</evidence>
<accession>A0ABP9B946</accession>
<keyword evidence="5 15" id="KW-0812">Transmembrane</keyword>
<comment type="catalytic activity">
    <reaction evidence="14">
        <text>4 Fe(II)-[cytochrome c] + O2 + 8 H(+)(in) = 4 Fe(III)-[cytochrome c] + 2 H2O + 4 H(+)(out)</text>
        <dbReference type="Rhea" id="RHEA:11436"/>
        <dbReference type="Rhea" id="RHEA-COMP:10350"/>
        <dbReference type="Rhea" id="RHEA-COMP:14399"/>
        <dbReference type="ChEBI" id="CHEBI:15377"/>
        <dbReference type="ChEBI" id="CHEBI:15378"/>
        <dbReference type="ChEBI" id="CHEBI:15379"/>
        <dbReference type="ChEBI" id="CHEBI:29033"/>
        <dbReference type="ChEBI" id="CHEBI:29034"/>
        <dbReference type="EC" id="7.1.1.9"/>
    </reaction>
</comment>
<keyword evidence="6" id="KW-0479">Metal-binding</keyword>
<evidence type="ECO:0000256" key="9">
    <source>
        <dbReference type="ARBA" id="ARBA00022989"/>
    </source>
</evidence>
<gene>
    <name evidence="17" type="ORF">GCM10023200_29550</name>
</gene>
<dbReference type="PANTHER" id="PTHR22888:SF9">
    <property type="entry name" value="CYTOCHROME C OXIDASE SUBUNIT 2"/>
    <property type="match status" value="1"/>
</dbReference>
<evidence type="ECO:0000256" key="15">
    <source>
        <dbReference type="SAM" id="Phobius"/>
    </source>
</evidence>
<dbReference type="Proteomes" id="UP001500928">
    <property type="component" value="Unassembled WGS sequence"/>
</dbReference>
<evidence type="ECO:0000256" key="4">
    <source>
        <dbReference type="ARBA" id="ARBA00022448"/>
    </source>
</evidence>
<evidence type="ECO:0000313" key="17">
    <source>
        <dbReference type="EMBL" id="GAA4792216.1"/>
    </source>
</evidence>
<dbReference type="SUPFAM" id="SSF81464">
    <property type="entry name" value="Cytochrome c oxidase subunit II-like, transmembrane region"/>
    <property type="match status" value="1"/>
</dbReference>
<evidence type="ECO:0000256" key="5">
    <source>
        <dbReference type="ARBA" id="ARBA00022692"/>
    </source>
</evidence>
<keyword evidence="10" id="KW-0186">Copper</keyword>
<comment type="function">
    <text evidence="12">Subunits I and II form the functional core of the enzyme complex. Electrons originating in cytochrome c are transferred via heme a and Cu(A) to the binuclear center formed by heme a3 and Cu(B).</text>
</comment>
<dbReference type="InterPro" id="IPR045187">
    <property type="entry name" value="CcO_II"/>
</dbReference>
<evidence type="ECO:0000256" key="3">
    <source>
        <dbReference type="ARBA" id="ARBA00012949"/>
    </source>
</evidence>
<feature type="transmembrane region" description="Helical" evidence="15">
    <location>
        <begin position="58"/>
        <end position="83"/>
    </location>
</feature>
<dbReference type="PROSITE" id="PS50857">
    <property type="entry name" value="COX2_CUA"/>
    <property type="match status" value="1"/>
</dbReference>
<comment type="similarity">
    <text evidence="2">Belongs to the cytochrome c oxidase subunit 2 family.</text>
</comment>
<comment type="subcellular location">
    <subcellularLocation>
        <location evidence="1">Membrane</location>
        <topology evidence="1">Multi-pass membrane protein</topology>
    </subcellularLocation>
</comment>
<dbReference type="Pfam" id="PF00116">
    <property type="entry name" value="COX2"/>
    <property type="match status" value="1"/>
</dbReference>
<evidence type="ECO:0000256" key="7">
    <source>
        <dbReference type="ARBA" id="ARBA00022967"/>
    </source>
</evidence>
<keyword evidence="11 15" id="KW-0472">Membrane</keyword>
<name>A0ABP9B946_9PSEU</name>
<dbReference type="Gene3D" id="2.60.40.420">
    <property type="entry name" value="Cupredoxins - blue copper proteins"/>
    <property type="match status" value="1"/>
</dbReference>
<comment type="caution">
    <text evidence="17">The sequence shown here is derived from an EMBL/GenBank/DDBJ whole genome shotgun (WGS) entry which is preliminary data.</text>
</comment>
<dbReference type="PANTHER" id="PTHR22888">
    <property type="entry name" value="CYTOCHROME C OXIDASE, SUBUNIT II"/>
    <property type="match status" value="1"/>
</dbReference>
<sequence length="314" mass="34461">MRRDGTPVRSRTGRVRRVVGLAVATAAVAVTTSGCSVGEVLRFGWPVGVTPEAAQMRTLWTGAAVAALVVGALVWGATAWTVAFHRKKAGASDLPRQFQYNLPLELVLTVLPLIIVAVLFYFTVVVQNVVDRAPAGNELQVNITAFQWNWEFTYPQTPGPNGLPASVVGTTQSVPILVLPTDRPIAFTQQSQDVIHSFWVPEFLFKRDVFPDPAANDQKNTWVIDRIERPGAFVGRCAEFCGAYHSMMNFEVRALPPAQFDQFLQLRTQINPQTGQGYTTNDALAAMNCGELCNPQSITTRVFDPNPTARQAFN</sequence>
<evidence type="ECO:0000256" key="2">
    <source>
        <dbReference type="ARBA" id="ARBA00007866"/>
    </source>
</evidence>
<dbReference type="PROSITE" id="PS51257">
    <property type="entry name" value="PROKAR_LIPOPROTEIN"/>
    <property type="match status" value="1"/>
</dbReference>
<evidence type="ECO:0000256" key="11">
    <source>
        <dbReference type="ARBA" id="ARBA00023136"/>
    </source>
</evidence>
<dbReference type="InterPro" id="IPR001505">
    <property type="entry name" value="Copper_CuA"/>
</dbReference>
<dbReference type="EMBL" id="BAABHO010000021">
    <property type="protein sequence ID" value="GAA4792216.1"/>
    <property type="molecule type" value="Genomic_DNA"/>
</dbReference>
<keyword evidence="9 15" id="KW-1133">Transmembrane helix</keyword>
<reference evidence="18" key="1">
    <citation type="journal article" date="2019" name="Int. J. Syst. Evol. Microbiol.">
        <title>The Global Catalogue of Microorganisms (GCM) 10K type strain sequencing project: providing services to taxonomists for standard genome sequencing and annotation.</title>
        <authorList>
            <consortium name="The Broad Institute Genomics Platform"/>
            <consortium name="The Broad Institute Genome Sequencing Center for Infectious Disease"/>
            <person name="Wu L."/>
            <person name="Ma J."/>
        </authorList>
    </citation>
    <scope>NUCLEOTIDE SEQUENCE [LARGE SCALE GENOMIC DNA]</scope>
    <source>
        <strain evidence="18">JCM 17979</strain>
    </source>
</reference>
<feature type="transmembrane region" description="Helical" evidence="15">
    <location>
        <begin position="104"/>
        <end position="124"/>
    </location>
</feature>
<dbReference type="Gene3D" id="1.10.287.90">
    <property type="match status" value="1"/>
</dbReference>
<evidence type="ECO:0000256" key="13">
    <source>
        <dbReference type="ARBA" id="ARBA00031399"/>
    </source>
</evidence>
<evidence type="ECO:0000256" key="1">
    <source>
        <dbReference type="ARBA" id="ARBA00004141"/>
    </source>
</evidence>
<evidence type="ECO:0000256" key="10">
    <source>
        <dbReference type="ARBA" id="ARBA00023008"/>
    </source>
</evidence>
<keyword evidence="7" id="KW-1278">Translocase</keyword>
<evidence type="ECO:0000256" key="14">
    <source>
        <dbReference type="ARBA" id="ARBA00047816"/>
    </source>
</evidence>
<dbReference type="PROSITE" id="PS00078">
    <property type="entry name" value="COX2"/>
    <property type="match status" value="1"/>
</dbReference>
<evidence type="ECO:0000256" key="12">
    <source>
        <dbReference type="ARBA" id="ARBA00024688"/>
    </source>
</evidence>
<evidence type="ECO:0000313" key="18">
    <source>
        <dbReference type="Proteomes" id="UP001500928"/>
    </source>
</evidence>
<dbReference type="PRINTS" id="PR01166">
    <property type="entry name" value="CYCOXIDASEII"/>
</dbReference>
<evidence type="ECO:0000256" key="6">
    <source>
        <dbReference type="ARBA" id="ARBA00022723"/>
    </source>
</evidence>
<keyword evidence="8" id="KW-0249">Electron transport</keyword>
<dbReference type="InterPro" id="IPR002429">
    <property type="entry name" value="CcO_II-like_C"/>
</dbReference>
<dbReference type="InterPro" id="IPR036257">
    <property type="entry name" value="Cyt_c_oxidase_su2_TM_sf"/>
</dbReference>
<keyword evidence="4" id="KW-0813">Transport</keyword>
<protein>
    <recommendedName>
        <fullName evidence="3">cytochrome-c oxidase</fullName>
        <ecNumber evidence="3">7.1.1.9</ecNumber>
    </recommendedName>
    <alternativeName>
        <fullName evidence="13">Cytochrome aa3 subunit 2</fullName>
    </alternativeName>
</protein>
<dbReference type="InterPro" id="IPR008972">
    <property type="entry name" value="Cupredoxin"/>
</dbReference>
<feature type="domain" description="Cytochrome oxidase subunit II copper A binding" evidence="16">
    <location>
        <begin position="136"/>
        <end position="266"/>
    </location>
</feature>
<organism evidence="17 18">
    <name type="scientific">Actinomycetospora chlora</name>
    <dbReference type="NCBI Taxonomy" id="663608"/>
    <lineage>
        <taxon>Bacteria</taxon>
        <taxon>Bacillati</taxon>
        <taxon>Actinomycetota</taxon>
        <taxon>Actinomycetes</taxon>
        <taxon>Pseudonocardiales</taxon>
        <taxon>Pseudonocardiaceae</taxon>
        <taxon>Actinomycetospora</taxon>
    </lineage>
</organism>
<evidence type="ECO:0000259" key="16">
    <source>
        <dbReference type="PROSITE" id="PS50857"/>
    </source>
</evidence>
<proteinExistence type="inferred from homology"/>
<keyword evidence="18" id="KW-1185">Reference proteome</keyword>
<dbReference type="EC" id="7.1.1.9" evidence="3"/>
<dbReference type="SUPFAM" id="SSF49503">
    <property type="entry name" value="Cupredoxins"/>
    <property type="match status" value="1"/>
</dbReference>